<keyword evidence="2" id="KW-1185">Reference proteome</keyword>
<accession>A0A926EZY9</accession>
<evidence type="ECO:0000313" key="1">
    <source>
        <dbReference type="EMBL" id="MBC8590612.1"/>
    </source>
</evidence>
<dbReference type="EMBL" id="JACRTK010000002">
    <property type="protein sequence ID" value="MBC8590612.1"/>
    <property type="molecule type" value="Genomic_DNA"/>
</dbReference>
<name>A0A926EZY9_9FIRM</name>
<proteinExistence type="predicted"/>
<dbReference type="AlphaFoldDB" id="A0A926EZY9"/>
<dbReference type="RefSeq" id="WP_249323449.1">
    <property type="nucleotide sequence ID" value="NZ_JACRTK010000002.1"/>
</dbReference>
<evidence type="ECO:0000313" key="2">
    <source>
        <dbReference type="Proteomes" id="UP000601522"/>
    </source>
</evidence>
<gene>
    <name evidence="1" type="ORF">H8689_05640</name>
</gene>
<protein>
    <submittedName>
        <fullName evidence="1">Uncharacterized protein</fullName>
    </submittedName>
</protein>
<comment type="caution">
    <text evidence="1">The sequence shown here is derived from an EMBL/GenBank/DDBJ whole genome shotgun (WGS) entry which is preliminary data.</text>
</comment>
<dbReference type="Proteomes" id="UP000601522">
    <property type="component" value="Unassembled WGS sequence"/>
</dbReference>
<reference evidence="1 2" key="1">
    <citation type="submission" date="2020-08" db="EMBL/GenBank/DDBJ databases">
        <title>Genome public.</title>
        <authorList>
            <person name="Liu C."/>
            <person name="Sun Q."/>
        </authorList>
    </citation>
    <scope>NUCLEOTIDE SEQUENCE [LARGE SCALE GENOMIC DNA]</scope>
    <source>
        <strain evidence="1 2">NSJ-26</strain>
    </source>
</reference>
<sequence length="117" mass="13645">MMADKYYKKYIQKLINSNPTDIVIKRKENDDDGFGGEIVKDVTINETVTFYDRNARREVVTDYGTTYVGVQVTKILARDDANILKDDKFTVDDTEYKVLFVKPYMDICKQIELEVIK</sequence>
<organism evidence="1 2">
    <name type="scientific">Wansuia hejianensis</name>
    <dbReference type="NCBI Taxonomy" id="2763667"/>
    <lineage>
        <taxon>Bacteria</taxon>
        <taxon>Bacillati</taxon>
        <taxon>Bacillota</taxon>
        <taxon>Clostridia</taxon>
        <taxon>Lachnospirales</taxon>
        <taxon>Lachnospiraceae</taxon>
        <taxon>Wansuia</taxon>
    </lineage>
</organism>